<keyword evidence="3" id="KW-1185">Reference proteome</keyword>
<evidence type="ECO:0000256" key="1">
    <source>
        <dbReference type="SAM" id="MobiDB-lite"/>
    </source>
</evidence>
<evidence type="ECO:0000313" key="3">
    <source>
        <dbReference type="Proteomes" id="UP001279734"/>
    </source>
</evidence>
<evidence type="ECO:0000313" key="2">
    <source>
        <dbReference type="EMBL" id="GMH29869.1"/>
    </source>
</evidence>
<sequence length="72" mass="7581">MALEKRPPWLQPGGLRKQRKNLPSSPTKIAIAIGGVTNTTLFSEKVGANAVDLAGVATDTPILMAMTAVLHD</sequence>
<name>A0AAD3TIS8_NEPGR</name>
<dbReference type="Proteomes" id="UP001279734">
    <property type="component" value="Unassembled WGS sequence"/>
</dbReference>
<dbReference type="EMBL" id="BSYO01000037">
    <property type="protein sequence ID" value="GMH29869.1"/>
    <property type="molecule type" value="Genomic_DNA"/>
</dbReference>
<gene>
    <name evidence="2" type="ORF">Nepgr_031712</name>
</gene>
<dbReference type="AlphaFoldDB" id="A0AAD3TIS8"/>
<feature type="region of interest" description="Disordered" evidence="1">
    <location>
        <begin position="1"/>
        <end position="23"/>
    </location>
</feature>
<organism evidence="2 3">
    <name type="scientific">Nepenthes gracilis</name>
    <name type="common">Slender pitcher plant</name>
    <dbReference type="NCBI Taxonomy" id="150966"/>
    <lineage>
        <taxon>Eukaryota</taxon>
        <taxon>Viridiplantae</taxon>
        <taxon>Streptophyta</taxon>
        <taxon>Embryophyta</taxon>
        <taxon>Tracheophyta</taxon>
        <taxon>Spermatophyta</taxon>
        <taxon>Magnoliopsida</taxon>
        <taxon>eudicotyledons</taxon>
        <taxon>Gunneridae</taxon>
        <taxon>Pentapetalae</taxon>
        <taxon>Caryophyllales</taxon>
        <taxon>Nepenthaceae</taxon>
        <taxon>Nepenthes</taxon>
    </lineage>
</organism>
<accession>A0AAD3TIS8</accession>
<reference evidence="2" key="1">
    <citation type="submission" date="2023-05" db="EMBL/GenBank/DDBJ databases">
        <title>Nepenthes gracilis genome sequencing.</title>
        <authorList>
            <person name="Fukushima K."/>
        </authorList>
    </citation>
    <scope>NUCLEOTIDE SEQUENCE</scope>
    <source>
        <strain evidence="2">SING2019-196</strain>
    </source>
</reference>
<proteinExistence type="predicted"/>
<protein>
    <submittedName>
        <fullName evidence="2">Uncharacterized protein</fullName>
    </submittedName>
</protein>
<comment type="caution">
    <text evidence="2">The sequence shown here is derived from an EMBL/GenBank/DDBJ whole genome shotgun (WGS) entry which is preliminary data.</text>
</comment>